<gene>
    <name evidence="4" type="ORF">BN8_05329</name>
</gene>
<dbReference type="Proteomes" id="UP000009309">
    <property type="component" value="Unassembled WGS sequence"/>
</dbReference>
<dbReference type="PANTHER" id="PTHR46969:SF1">
    <property type="entry name" value="BIFUNCTIONAL PROTEIN HLDE"/>
    <property type="match status" value="1"/>
</dbReference>
<reference evidence="4 5" key="1">
    <citation type="journal article" date="2012" name="J. Bacteriol.">
        <title>Genome Sequence of the Filamentous Bacterium Fibrisoma limi BUZ 3T.</title>
        <authorList>
            <person name="Filippini M."/>
            <person name="Qi W."/>
            <person name="Jaenicke S."/>
            <person name="Goesmann A."/>
            <person name="Smits T.H."/>
            <person name="Bagheri H.C."/>
        </authorList>
    </citation>
    <scope>NUCLEOTIDE SEQUENCE [LARGE SCALE GENOMIC DNA]</scope>
    <source>
        <strain evidence="5">BUZ 3T</strain>
    </source>
</reference>
<dbReference type="GO" id="GO:0016773">
    <property type="term" value="F:phosphotransferase activity, alcohol group as acceptor"/>
    <property type="evidence" value="ECO:0007669"/>
    <property type="project" value="InterPro"/>
</dbReference>
<evidence type="ECO:0000313" key="5">
    <source>
        <dbReference type="Proteomes" id="UP000009309"/>
    </source>
</evidence>
<comment type="caution">
    <text evidence="4">The sequence shown here is derived from an EMBL/GenBank/DDBJ whole genome shotgun (WGS) entry which is preliminary data.</text>
</comment>
<feature type="domain" description="Carbohydrate kinase PfkB" evidence="3">
    <location>
        <begin position="20"/>
        <end position="314"/>
    </location>
</feature>
<name>I2GQ47_9BACT</name>
<dbReference type="EMBL" id="CAIT01000009">
    <property type="protein sequence ID" value="CCH56025.1"/>
    <property type="molecule type" value="Genomic_DNA"/>
</dbReference>
<dbReference type="GO" id="GO:0033786">
    <property type="term" value="F:heptose-1-phosphate adenylyltransferase activity"/>
    <property type="evidence" value="ECO:0007669"/>
    <property type="project" value="TreeGrafter"/>
</dbReference>
<dbReference type="STRING" id="1185876.BN8_05329"/>
<evidence type="ECO:0000259" key="3">
    <source>
        <dbReference type="Pfam" id="PF00294"/>
    </source>
</evidence>
<organism evidence="4 5">
    <name type="scientific">Fibrisoma limi BUZ 3</name>
    <dbReference type="NCBI Taxonomy" id="1185876"/>
    <lineage>
        <taxon>Bacteria</taxon>
        <taxon>Pseudomonadati</taxon>
        <taxon>Bacteroidota</taxon>
        <taxon>Cytophagia</taxon>
        <taxon>Cytophagales</taxon>
        <taxon>Spirosomataceae</taxon>
        <taxon>Fibrisoma</taxon>
    </lineage>
</organism>
<dbReference type="InterPro" id="IPR011611">
    <property type="entry name" value="PfkB_dom"/>
</dbReference>
<dbReference type="PANTHER" id="PTHR46969">
    <property type="entry name" value="BIFUNCTIONAL PROTEIN HLDE"/>
    <property type="match status" value="1"/>
</dbReference>
<dbReference type="CDD" id="cd01172">
    <property type="entry name" value="RfaE_like"/>
    <property type="match status" value="1"/>
</dbReference>
<dbReference type="Gene3D" id="3.40.1190.20">
    <property type="match status" value="1"/>
</dbReference>
<dbReference type="InterPro" id="IPR011913">
    <property type="entry name" value="RfaE_dom_I"/>
</dbReference>
<dbReference type="InterPro" id="IPR029056">
    <property type="entry name" value="Ribokinase-like"/>
</dbReference>
<evidence type="ECO:0000313" key="4">
    <source>
        <dbReference type="EMBL" id="CCH56025.1"/>
    </source>
</evidence>
<dbReference type="AlphaFoldDB" id="I2GQ47"/>
<evidence type="ECO:0000256" key="2">
    <source>
        <dbReference type="ARBA" id="ARBA00022777"/>
    </source>
</evidence>
<dbReference type="GO" id="GO:0033785">
    <property type="term" value="F:heptose 7-phosphate kinase activity"/>
    <property type="evidence" value="ECO:0007669"/>
    <property type="project" value="TreeGrafter"/>
</dbReference>
<keyword evidence="2" id="KW-0418">Kinase</keyword>
<dbReference type="OrthoDB" id="9802794at2"/>
<dbReference type="SUPFAM" id="SSF53613">
    <property type="entry name" value="Ribokinase-like"/>
    <property type="match status" value="1"/>
</dbReference>
<keyword evidence="5" id="KW-1185">Reference proteome</keyword>
<sequence>MSPVLDMTIDELFDQFDSLRVLIIGDVMLDSYVWGRVERISPEAPVPVVTVQRRELRLGGAGNVLLNVQALGAEAIICSVIGTDGPGDMLEGQLCDRGLNCDGLIRSDSRITTIKERIIAGSQQVVRVDTETDKTITAEEQAKLVAKAKELIPTCHVIIFEDYDKGVLSRDVIAEITDFANEKGIPTVVDPKKRNFLAYHNTTLFKPNLKELREGLKLDFEVDNADEFQMAVNQLKEQLNLKGALITLSERGVFIDYNGEQHLLPAHVRQISDVSGAGDTVISIAACCVALKQPPHVIAGLSNLGGGLVCESVGVVPIDKAQLKEEAKEKLLLKF</sequence>
<protein>
    <submittedName>
        <fullName evidence="4">PfkB domain protein</fullName>
    </submittedName>
</protein>
<evidence type="ECO:0000256" key="1">
    <source>
        <dbReference type="ARBA" id="ARBA00022679"/>
    </source>
</evidence>
<dbReference type="Pfam" id="PF00294">
    <property type="entry name" value="PfkB"/>
    <property type="match status" value="1"/>
</dbReference>
<keyword evidence="1" id="KW-0808">Transferase</keyword>
<dbReference type="RefSeq" id="WP_009284590.1">
    <property type="nucleotide sequence ID" value="NZ_CAIT01000009.1"/>
</dbReference>
<accession>I2GQ47</accession>
<proteinExistence type="predicted"/>
<dbReference type="eggNOG" id="COG2870">
    <property type="taxonomic scope" value="Bacteria"/>
</dbReference>
<dbReference type="GO" id="GO:0005829">
    <property type="term" value="C:cytosol"/>
    <property type="evidence" value="ECO:0007669"/>
    <property type="project" value="TreeGrafter"/>
</dbReference>